<evidence type="ECO:0000313" key="2">
    <source>
        <dbReference type="EMBL" id="GAU10316.1"/>
    </source>
</evidence>
<evidence type="ECO:0000256" key="1">
    <source>
        <dbReference type="SAM" id="MobiDB-lite"/>
    </source>
</evidence>
<dbReference type="Proteomes" id="UP000242715">
    <property type="component" value="Unassembled WGS sequence"/>
</dbReference>
<comment type="caution">
    <text evidence="2">The sequence shown here is derived from an EMBL/GenBank/DDBJ whole genome shotgun (WGS) entry which is preliminary data.</text>
</comment>
<name>A0A1B5Z877_TRISU</name>
<protein>
    <submittedName>
        <fullName evidence="2">Uncharacterized protein</fullName>
    </submittedName>
</protein>
<accession>A0A1B5Z877</accession>
<sequence>MSSFLPATTESIAQALEAKDPSESISILYRVLGDPSSSPEAGASLGKGKECPSLGPPKNWGLNFFYLGAHFYYLLMTSKYSETALSRSSAHERTSHHKSHRPAQAREQGRGSAQSSHSVEAILFLDSQGKNCKDC</sequence>
<feature type="region of interest" description="Disordered" evidence="1">
    <location>
        <begin position="85"/>
        <end position="116"/>
    </location>
</feature>
<reference evidence="3" key="1">
    <citation type="journal article" date="2017" name="Front. Plant Sci.">
        <title>Climate Clever Clovers: New Paradigm to Reduce the Environmental Footprint of Ruminants by Breeding Low Methanogenic Forages Utilizing Haplotype Variation.</title>
        <authorList>
            <person name="Kaur P."/>
            <person name="Appels R."/>
            <person name="Bayer P.E."/>
            <person name="Keeble-Gagnere G."/>
            <person name="Wang J."/>
            <person name="Hirakawa H."/>
            <person name="Shirasawa K."/>
            <person name="Vercoe P."/>
            <person name="Stefanova K."/>
            <person name="Durmic Z."/>
            <person name="Nichols P."/>
            <person name="Revell C."/>
            <person name="Isobe S.N."/>
            <person name="Edwards D."/>
            <person name="Erskine W."/>
        </authorList>
    </citation>
    <scope>NUCLEOTIDE SEQUENCE [LARGE SCALE GENOMIC DNA]</scope>
    <source>
        <strain evidence="3">cv. Daliak</strain>
    </source>
</reference>
<dbReference type="EMBL" id="BCLP01049548">
    <property type="protein sequence ID" value="GAU10316.1"/>
    <property type="molecule type" value="Genomic_DNA"/>
</dbReference>
<feature type="compositionally biased region" description="Basic residues" evidence="1">
    <location>
        <begin position="94"/>
        <end position="103"/>
    </location>
</feature>
<feature type="non-terminal residue" evidence="2">
    <location>
        <position position="135"/>
    </location>
</feature>
<keyword evidence="3" id="KW-1185">Reference proteome</keyword>
<organism evidence="2 3">
    <name type="scientific">Trifolium subterraneum</name>
    <name type="common">Subterranean clover</name>
    <dbReference type="NCBI Taxonomy" id="3900"/>
    <lineage>
        <taxon>Eukaryota</taxon>
        <taxon>Viridiplantae</taxon>
        <taxon>Streptophyta</taxon>
        <taxon>Embryophyta</taxon>
        <taxon>Tracheophyta</taxon>
        <taxon>Spermatophyta</taxon>
        <taxon>Magnoliopsida</taxon>
        <taxon>eudicotyledons</taxon>
        <taxon>Gunneridae</taxon>
        <taxon>Pentapetalae</taxon>
        <taxon>rosids</taxon>
        <taxon>fabids</taxon>
        <taxon>Fabales</taxon>
        <taxon>Fabaceae</taxon>
        <taxon>Papilionoideae</taxon>
        <taxon>50 kb inversion clade</taxon>
        <taxon>NPAAA clade</taxon>
        <taxon>Hologalegina</taxon>
        <taxon>IRL clade</taxon>
        <taxon>Trifolieae</taxon>
        <taxon>Trifolium</taxon>
    </lineage>
</organism>
<evidence type="ECO:0000313" key="3">
    <source>
        <dbReference type="Proteomes" id="UP000242715"/>
    </source>
</evidence>
<dbReference type="AlphaFoldDB" id="A0A1B5Z877"/>
<gene>
    <name evidence="2" type="ORF">TSUD_424050</name>
</gene>
<proteinExistence type="predicted"/>